<feature type="domain" description="BZIP" evidence="7">
    <location>
        <begin position="148"/>
        <end position="207"/>
    </location>
</feature>
<dbReference type="InterPro" id="IPR004827">
    <property type="entry name" value="bZIP"/>
</dbReference>
<evidence type="ECO:0000256" key="2">
    <source>
        <dbReference type="ARBA" id="ARBA00023015"/>
    </source>
</evidence>
<dbReference type="FunFam" id="1.20.5.170:FF:000075">
    <property type="entry name" value="BZIP transcription factor (MetR)"/>
    <property type="match status" value="1"/>
</dbReference>
<proteinExistence type="predicted"/>
<dbReference type="Pfam" id="PF07716">
    <property type="entry name" value="bZIP_2"/>
    <property type="match status" value="1"/>
</dbReference>
<keyword evidence="4" id="KW-0804">Transcription</keyword>
<comment type="subcellular location">
    <subcellularLocation>
        <location evidence="1">Nucleus</location>
    </subcellularLocation>
</comment>
<dbReference type="CDD" id="cd14705">
    <property type="entry name" value="bZIP_Zip1"/>
    <property type="match status" value="1"/>
</dbReference>
<dbReference type="PROSITE" id="PS00036">
    <property type="entry name" value="BZIP_BASIC"/>
    <property type="match status" value="1"/>
</dbReference>
<keyword evidence="2" id="KW-0805">Transcription regulation</keyword>
<evidence type="ECO:0000256" key="1">
    <source>
        <dbReference type="ARBA" id="ARBA00004123"/>
    </source>
</evidence>
<keyword evidence="5" id="KW-0539">Nucleus</keyword>
<accession>A0A0F4GFW1</accession>
<evidence type="ECO:0000313" key="8">
    <source>
        <dbReference type="EMBL" id="KJX96326.1"/>
    </source>
</evidence>
<evidence type="ECO:0000313" key="9">
    <source>
        <dbReference type="Proteomes" id="UP000033647"/>
    </source>
</evidence>
<protein>
    <submittedName>
        <fullName evidence="8">Regulatory protein cys-3/bZIP transcription factor (MetR)</fullName>
    </submittedName>
</protein>
<dbReference type="GO" id="GO:0000977">
    <property type="term" value="F:RNA polymerase II transcription regulatory region sequence-specific DNA binding"/>
    <property type="evidence" value="ECO:0007669"/>
    <property type="project" value="TreeGrafter"/>
</dbReference>
<dbReference type="InterPro" id="IPR046347">
    <property type="entry name" value="bZIP_sf"/>
</dbReference>
<dbReference type="AlphaFoldDB" id="A0A0F4GFW1"/>
<evidence type="ECO:0000256" key="4">
    <source>
        <dbReference type="ARBA" id="ARBA00023163"/>
    </source>
</evidence>
<feature type="compositionally biased region" description="Basic and acidic residues" evidence="6">
    <location>
        <begin position="168"/>
        <end position="181"/>
    </location>
</feature>
<keyword evidence="9" id="KW-1185">Reference proteome</keyword>
<dbReference type="Gene3D" id="1.20.5.170">
    <property type="match status" value="1"/>
</dbReference>
<evidence type="ECO:0000256" key="5">
    <source>
        <dbReference type="ARBA" id="ARBA00023242"/>
    </source>
</evidence>
<keyword evidence="3" id="KW-0238">DNA-binding</keyword>
<dbReference type="PANTHER" id="PTHR13044:SF14">
    <property type="entry name" value="CRYPTOCEPHAL, ISOFORM A"/>
    <property type="match status" value="1"/>
</dbReference>
<dbReference type="EMBL" id="LAFY01000665">
    <property type="protein sequence ID" value="KJX96326.1"/>
    <property type="molecule type" value="Genomic_DNA"/>
</dbReference>
<dbReference type="Proteomes" id="UP000033647">
    <property type="component" value="Unassembled WGS sequence"/>
</dbReference>
<dbReference type="OrthoDB" id="1939598at2759"/>
<dbReference type="PROSITE" id="PS50217">
    <property type="entry name" value="BZIP"/>
    <property type="match status" value="1"/>
</dbReference>
<feature type="region of interest" description="Disordered" evidence="6">
    <location>
        <begin position="107"/>
        <end position="183"/>
    </location>
</feature>
<dbReference type="STRING" id="1047168.A0A0F4GFW1"/>
<name>A0A0F4GFW1_9PEZI</name>
<gene>
    <name evidence="8" type="ORF">TI39_contig673g00001</name>
</gene>
<sequence>MSGYNPRRAPNVSQYLQNLNTIPSPQDQLAQQAELTLADDGLDFLTNAEFFDFDQFNPNAAGFPENDIVAKTETPFQFGDFGAFPSTAVTSPTTISSPHNGLQGAYPPQPHHFPGATTPSTGDKRKASIAGVPAPEHLEEASRVAAEEDKRRRNTAASARFRVKKKQREQALEKQTKDMADKVSALEGKVQQLEMENKWLKELITEKSDTKTLEAALEARMKKETTERSTGNRTDGVGTD</sequence>
<dbReference type="GO" id="GO:0005634">
    <property type="term" value="C:nucleus"/>
    <property type="evidence" value="ECO:0007669"/>
    <property type="project" value="UniProtKB-SubCell"/>
</dbReference>
<dbReference type="PANTHER" id="PTHR13044">
    <property type="entry name" value="ACTIVATING TRANSCRIPTION FACTOR ATF 4/5"/>
    <property type="match status" value="1"/>
</dbReference>
<reference evidence="8 9" key="1">
    <citation type="submission" date="2015-03" db="EMBL/GenBank/DDBJ databases">
        <title>RNA-seq based gene annotation and comparative genomics of four Zymoseptoria species reveal species-specific pathogenicity related genes and transposable element activity.</title>
        <authorList>
            <person name="Grandaubert J."/>
            <person name="Bhattacharyya A."/>
            <person name="Stukenbrock E.H."/>
        </authorList>
    </citation>
    <scope>NUCLEOTIDE SEQUENCE [LARGE SCALE GENOMIC DNA]</scope>
    <source>
        <strain evidence="8 9">Zb18110</strain>
    </source>
</reference>
<feature type="compositionally biased region" description="Basic and acidic residues" evidence="6">
    <location>
        <begin position="136"/>
        <end position="151"/>
    </location>
</feature>
<dbReference type="GO" id="GO:0001228">
    <property type="term" value="F:DNA-binding transcription activator activity, RNA polymerase II-specific"/>
    <property type="evidence" value="ECO:0007669"/>
    <property type="project" value="TreeGrafter"/>
</dbReference>
<feature type="region of interest" description="Disordered" evidence="6">
    <location>
        <begin position="219"/>
        <end position="240"/>
    </location>
</feature>
<evidence type="ECO:0000256" key="3">
    <source>
        <dbReference type="ARBA" id="ARBA00023125"/>
    </source>
</evidence>
<dbReference type="SUPFAM" id="SSF57959">
    <property type="entry name" value="Leucine zipper domain"/>
    <property type="match status" value="1"/>
</dbReference>
<evidence type="ECO:0000256" key="6">
    <source>
        <dbReference type="SAM" id="MobiDB-lite"/>
    </source>
</evidence>
<comment type="caution">
    <text evidence="8">The sequence shown here is derived from an EMBL/GenBank/DDBJ whole genome shotgun (WGS) entry which is preliminary data.</text>
</comment>
<organism evidence="8 9">
    <name type="scientific">Zymoseptoria brevis</name>
    <dbReference type="NCBI Taxonomy" id="1047168"/>
    <lineage>
        <taxon>Eukaryota</taxon>
        <taxon>Fungi</taxon>
        <taxon>Dikarya</taxon>
        <taxon>Ascomycota</taxon>
        <taxon>Pezizomycotina</taxon>
        <taxon>Dothideomycetes</taxon>
        <taxon>Dothideomycetidae</taxon>
        <taxon>Mycosphaerellales</taxon>
        <taxon>Mycosphaerellaceae</taxon>
        <taxon>Zymoseptoria</taxon>
    </lineage>
</organism>
<evidence type="ECO:0000259" key="7">
    <source>
        <dbReference type="PROSITE" id="PS50217"/>
    </source>
</evidence>